<dbReference type="FunFam" id="3.40.50.300:FF:002568">
    <property type="entry name" value="Cell division protein (FtsH)"/>
    <property type="match status" value="1"/>
</dbReference>
<keyword evidence="4" id="KW-0378">Hydrolase</keyword>
<dbReference type="GO" id="GO:0030163">
    <property type="term" value="P:protein catabolic process"/>
    <property type="evidence" value="ECO:0007669"/>
    <property type="project" value="TreeGrafter"/>
</dbReference>
<feature type="domain" description="AAA+ ATPase" evidence="3">
    <location>
        <begin position="115"/>
        <end position="282"/>
    </location>
</feature>
<keyword evidence="1" id="KW-0067">ATP-binding</keyword>
<dbReference type="EMBL" id="FORT01000002">
    <property type="protein sequence ID" value="SFJ24544.1"/>
    <property type="molecule type" value="Genomic_DNA"/>
</dbReference>
<keyword evidence="2" id="KW-1133">Transmembrane helix</keyword>
<gene>
    <name evidence="4" type="ORF">SAMN05518846_102480</name>
</gene>
<dbReference type="Gene3D" id="3.40.50.300">
    <property type="entry name" value="P-loop containing nucleotide triphosphate hydrolases"/>
    <property type="match status" value="1"/>
</dbReference>
<evidence type="ECO:0000313" key="5">
    <source>
        <dbReference type="Proteomes" id="UP000198915"/>
    </source>
</evidence>
<sequence>MRRYQWIRWRKILLWLGIIAAVLIILTVGGPTYWAVAWGIVTLLFQLLFAIVFIIIQFVALFWFLARGRTYWILPGETGSTWDDYRGNPEIVENAKRIVTLLKGVKEFKEMGGEAIRGLLLCGPPGTGKSYLAQVIANEAQVPFAYASAPSFQNMFFGVGNLKVMGLYRKARKRATEYGACIIFIDEIDAIGMKRQGGGMGAGGMLGMGGAGLLNELLLQMDPPNIDSTKIAKLLRSLGLRRKKAERPPVMTIAATNLPDVLDSALLRPGRFDRQLWVDSPDYDGRIDVFQYYLKKVKHDETLTPEKAALDTIGYSPAQIKHIVNESVVIAHQRGAQVTNYEDFRAAMETYEWGIAQPLRSMSEDEKRNVAYHEAGHAVAQFLLKPHERVWKVTIIRRGGALGLAATKPTHERYNRSDSEILAEIQVCLAARAVEEEFLQKKLNGVTSDLHRATELAGAYLGIVGMGDELFSWLATGSRVDGLKSLRPKINELLQDQMLQVKKLVRDYSDFVHAIAEELLKRGDLTGEEIEELHEQLYGQGKSVSAEEEQNQ</sequence>
<dbReference type="GO" id="GO:0051301">
    <property type="term" value="P:cell division"/>
    <property type="evidence" value="ECO:0007669"/>
    <property type="project" value="UniProtKB-KW"/>
</dbReference>
<dbReference type="Proteomes" id="UP000198915">
    <property type="component" value="Unassembled WGS sequence"/>
</dbReference>
<dbReference type="SUPFAM" id="SSF140990">
    <property type="entry name" value="FtsH protease domain-like"/>
    <property type="match status" value="1"/>
</dbReference>
<keyword evidence="2" id="KW-0472">Membrane</keyword>
<accession>A0A1I3PS13</accession>
<keyword evidence="2" id="KW-0812">Transmembrane</keyword>
<proteinExistence type="inferred from homology"/>
<keyword evidence="4" id="KW-0131">Cell cycle</keyword>
<dbReference type="GO" id="GO:0006508">
    <property type="term" value="P:proteolysis"/>
    <property type="evidence" value="ECO:0007669"/>
    <property type="project" value="UniProtKB-KW"/>
</dbReference>
<dbReference type="Gene3D" id="1.10.8.60">
    <property type="match status" value="1"/>
</dbReference>
<evidence type="ECO:0000313" key="4">
    <source>
        <dbReference type="EMBL" id="SFJ24544.1"/>
    </source>
</evidence>
<keyword evidence="5" id="KW-1185">Reference proteome</keyword>
<dbReference type="Pfam" id="PF00004">
    <property type="entry name" value="AAA"/>
    <property type="match status" value="1"/>
</dbReference>
<keyword evidence="4" id="KW-0645">Protease</keyword>
<feature type="transmembrane region" description="Helical" evidence="2">
    <location>
        <begin position="12"/>
        <end position="34"/>
    </location>
</feature>
<dbReference type="AlphaFoldDB" id="A0A1I3PS13"/>
<dbReference type="GO" id="GO:0005524">
    <property type="term" value="F:ATP binding"/>
    <property type="evidence" value="ECO:0007669"/>
    <property type="project" value="UniProtKB-KW"/>
</dbReference>
<dbReference type="Pfam" id="PF01434">
    <property type="entry name" value="Peptidase_M41"/>
    <property type="match status" value="1"/>
</dbReference>
<dbReference type="InterPro" id="IPR037219">
    <property type="entry name" value="Peptidase_M41-like"/>
</dbReference>
<dbReference type="GO" id="GO:0004222">
    <property type="term" value="F:metalloendopeptidase activity"/>
    <property type="evidence" value="ECO:0007669"/>
    <property type="project" value="InterPro"/>
</dbReference>
<dbReference type="Gene3D" id="1.20.58.760">
    <property type="entry name" value="Peptidase M41"/>
    <property type="match status" value="1"/>
</dbReference>
<comment type="similarity">
    <text evidence="1">Belongs to the AAA ATPase family.</text>
</comment>
<evidence type="ECO:0000256" key="2">
    <source>
        <dbReference type="SAM" id="Phobius"/>
    </source>
</evidence>
<dbReference type="SMART" id="SM00382">
    <property type="entry name" value="AAA"/>
    <property type="match status" value="1"/>
</dbReference>
<dbReference type="GO" id="GO:0004176">
    <property type="term" value="F:ATP-dependent peptidase activity"/>
    <property type="evidence" value="ECO:0007669"/>
    <property type="project" value="InterPro"/>
</dbReference>
<dbReference type="InterPro" id="IPR003960">
    <property type="entry name" value="ATPase_AAA_CS"/>
</dbReference>
<evidence type="ECO:0000256" key="1">
    <source>
        <dbReference type="RuleBase" id="RU003651"/>
    </source>
</evidence>
<dbReference type="InterPro" id="IPR027417">
    <property type="entry name" value="P-loop_NTPase"/>
</dbReference>
<dbReference type="PANTHER" id="PTHR23076">
    <property type="entry name" value="METALLOPROTEASE M41 FTSH"/>
    <property type="match status" value="1"/>
</dbReference>
<dbReference type="InterPro" id="IPR003593">
    <property type="entry name" value="AAA+_ATPase"/>
</dbReference>
<reference evidence="5" key="1">
    <citation type="submission" date="2016-10" db="EMBL/GenBank/DDBJ databases">
        <authorList>
            <person name="Varghese N."/>
            <person name="Submissions S."/>
        </authorList>
    </citation>
    <scope>NUCLEOTIDE SEQUENCE [LARGE SCALE GENOMIC DNA]</scope>
    <source>
        <strain evidence="5">OK042</strain>
    </source>
</reference>
<organism evidence="4 5">
    <name type="scientific">Brevibacillus centrosporus</name>
    <dbReference type="NCBI Taxonomy" id="54910"/>
    <lineage>
        <taxon>Bacteria</taxon>
        <taxon>Bacillati</taxon>
        <taxon>Bacillota</taxon>
        <taxon>Bacilli</taxon>
        <taxon>Bacillales</taxon>
        <taxon>Paenibacillaceae</taxon>
        <taxon>Brevibacillus</taxon>
    </lineage>
</organism>
<dbReference type="InterPro" id="IPR003959">
    <property type="entry name" value="ATPase_AAA_core"/>
</dbReference>
<dbReference type="PANTHER" id="PTHR23076:SF97">
    <property type="entry name" value="ATP-DEPENDENT ZINC METALLOPROTEASE YME1L1"/>
    <property type="match status" value="1"/>
</dbReference>
<dbReference type="SUPFAM" id="SSF52540">
    <property type="entry name" value="P-loop containing nucleoside triphosphate hydrolases"/>
    <property type="match status" value="1"/>
</dbReference>
<dbReference type="STRING" id="1884381.SAMN05518846_102480"/>
<feature type="transmembrane region" description="Helical" evidence="2">
    <location>
        <begin position="40"/>
        <end position="65"/>
    </location>
</feature>
<name>A0A1I3PS13_9BACL</name>
<keyword evidence="4" id="KW-0132">Cell division</keyword>
<dbReference type="InterPro" id="IPR000642">
    <property type="entry name" value="Peptidase_M41"/>
</dbReference>
<dbReference type="RefSeq" id="WP_092266953.1">
    <property type="nucleotide sequence ID" value="NZ_FORT01000002.1"/>
</dbReference>
<evidence type="ECO:0000259" key="3">
    <source>
        <dbReference type="SMART" id="SM00382"/>
    </source>
</evidence>
<dbReference type="GO" id="GO:0016887">
    <property type="term" value="F:ATP hydrolysis activity"/>
    <property type="evidence" value="ECO:0007669"/>
    <property type="project" value="InterPro"/>
</dbReference>
<keyword evidence="1" id="KW-0547">Nucleotide-binding</keyword>
<protein>
    <submittedName>
        <fullName evidence="4">Cell division protease FtsH</fullName>
    </submittedName>
</protein>
<dbReference type="GO" id="GO:0005886">
    <property type="term" value="C:plasma membrane"/>
    <property type="evidence" value="ECO:0007669"/>
    <property type="project" value="TreeGrafter"/>
</dbReference>
<dbReference type="PROSITE" id="PS00674">
    <property type="entry name" value="AAA"/>
    <property type="match status" value="1"/>
</dbReference>